<name>A0A3B0VI29_9ZZZZ</name>
<dbReference type="Pfam" id="PF00394">
    <property type="entry name" value="Cu-oxidase"/>
    <property type="match status" value="1"/>
</dbReference>
<dbReference type="EMBL" id="UOEX01000257">
    <property type="protein sequence ID" value="VAW38652.1"/>
    <property type="molecule type" value="Genomic_DNA"/>
</dbReference>
<proteinExistence type="predicted"/>
<keyword evidence="3" id="KW-0186">Copper</keyword>
<dbReference type="InterPro" id="IPR034282">
    <property type="entry name" value="CuRO_2_CopA"/>
</dbReference>
<sequence>MKTPHAKKDSVPISLPRRRFVKGIAAGGALLGMGVSPGSLLAETYSPGVEQEILTGRRFKLTIAPQAVNFTGRTRLATAVNGSVPGPVIRWRQGDRVKIDVSNKLAESSSIHWHGIILPAPMDGVPDISFNGIAPGGSYHYEFQLKQSGTYWYHSHSGFQEQTGLYGPLIVEPDEPEPFSYERDYVVMLSDWSDEDPTDIYAKLKKMSDYYNFNERTIGDLERDIKRQGLARTWAARSMWNRMRMSDRDLSDVTGYTYTFLMNGRPPAQGWTGLFRRGEKVRLRIINGSAMTFFDVRIPGLAMTVVAADGQNIEPVTVDEFRIGVAETYDVIVEPDERPYCLFAQAIDRSGYARGTLTPDPALKADVPSLDPYPILTHQDMGMAMSPAAGQGAGTHNMPEMAMPGMDTAGNMAAKGHNMIKRGPAGMGSDTPVVHAASEYGPQVDARAVNPQYHLDDPGVGLRRNGRRVLRYSDLRNLYPTADPREPGREIQLHLTGNMSRYMWSINGIKYSDAEPIPFKYGERLRITFINDTMMNHPMHLHGMWSELETGDGRYIPRKHTVIVQPGARISYLVSADAMGGWAFHCHLLYHMLGMFRKVIVA</sequence>
<accession>A0A3B0VI29</accession>
<dbReference type="InterPro" id="IPR011706">
    <property type="entry name" value="Cu-oxidase_C"/>
</dbReference>
<dbReference type="PROSITE" id="PS51318">
    <property type="entry name" value="TAT"/>
    <property type="match status" value="1"/>
</dbReference>
<dbReference type="GO" id="GO:0042597">
    <property type="term" value="C:periplasmic space"/>
    <property type="evidence" value="ECO:0007669"/>
    <property type="project" value="InterPro"/>
</dbReference>
<dbReference type="NCBIfam" id="TIGR01480">
    <property type="entry name" value="copper_res_A"/>
    <property type="match status" value="1"/>
</dbReference>
<evidence type="ECO:0000259" key="5">
    <source>
        <dbReference type="Pfam" id="PF07731"/>
    </source>
</evidence>
<dbReference type="InterPro" id="IPR034279">
    <property type="entry name" value="CuRO_3_CopA"/>
</dbReference>
<dbReference type="InterPro" id="IPR008972">
    <property type="entry name" value="Cupredoxin"/>
</dbReference>
<dbReference type="PANTHER" id="PTHR11709:SF394">
    <property type="entry name" value="FI03373P-RELATED"/>
    <property type="match status" value="1"/>
</dbReference>
<dbReference type="CDD" id="cd13896">
    <property type="entry name" value="CuRO_3_CopA"/>
    <property type="match status" value="1"/>
</dbReference>
<keyword evidence="2" id="KW-0560">Oxidoreductase</keyword>
<dbReference type="GO" id="GO:0005507">
    <property type="term" value="F:copper ion binding"/>
    <property type="evidence" value="ECO:0007669"/>
    <property type="project" value="InterPro"/>
</dbReference>
<dbReference type="NCBIfam" id="TIGR01409">
    <property type="entry name" value="TAT_signal_seq"/>
    <property type="match status" value="1"/>
</dbReference>
<dbReference type="AlphaFoldDB" id="A0A3B0VI29"/>
<evidence type="ECO:0000256" key="2">
    <source>
        <dbReference type="ARBA" id="ARBA00023002"/>
    </source>
</evidence>
<reference evidence="7" key="1">
    <citation type="submission" date="2018-06" db="EMBL/GenBank/DDBJ databases">
        <authorList>
            <person name="Zhirakovskaya E."/>
        </authorList>
    </citation>
    <scope>NUCLEOTIDE SEQUENCE</scope>
</reference>
<feature type="domain" description="Plastocyanin-like" evidence="6">
    <location>
        <begin position="65"/>
        <end position="175"/>
    </location>
</feature>
<keyword evidence="1" id="KW-0479">Metal-binding</keyword>
<dbReference type="Pfam" id="PF07732">
    <property type="entry name" value="Cu-oxidase_3"/>
    <property type="match status" value="1"/>
</dbReference>
<dbReference type="InterPro" id="IPR033138">
    <property type="entry name" value="Cu_oxidase_CS"/>
</dbReference>
<evidence type="ECO:0000256" key="3">
    <source>
        <dbReference type="ARBA" id="ARBA00023008"/>
    </source>
</evidence>
<dbReference type="InterPro" id="IPR019546">
    <property type="entry name" value="TAT_signal_bac_arc"/>
</dbReference>
<dbReference type="InterPro" id="IPR001117">
    <property type="entry name" value="Cu-oxidase_2nd"/>
</dbReference>
<gene>
    <name evidence="7" type="ORF">MNBD_DELTA03-764</name>
</gene>
<dbReference type="Gene3D" id="2.60.40.420">
    <property type="entry name" value="Cupredoxins - blue copper proteins"/>
    <property type="match status" value="3"/>
</dbReference>
<dbReference type="Pfam" id="PF07731">
    <property type="entry name" value="Cu-oxidase_2"/>
    <property type="match status" value="1"/>
</dbReference>
<evidence type="ECO:0000259" key="4">
    <source>
        <dbReference type="Pfam" id="PF00394"/>
    </source>
</evidence>
<dbReference type="InterPro" id="IPR006311">
    <property type="entry name" value="TAT_signal"/>
</dbReference>
<dbReference type="PROSITE" id="PS00079">
    <property type="entry name" value="MULTICOPPER_OXIDASE1"/>
    <property type="match status" value="1"/>
</dbReference>
<feature type="domain" description="Plastocyanin-like" evidence="5">
    <location>
        <begin position="486"/>
        <end position="601"/>
    </location>
</feature>
<organism evidence="7">
    <name type="scientific">hydrothermal vent metagenome</name>
    <dbReference type="NCBI Taxonomy" id="652676"/>
    <lineage>
        <taxon>unclassified sequences</taxon>
        <taxon>metagenomes</taxon>
        <taxon>ecological metagenomes</taxon>
    </lineage>
</organism>
<evidence type="ECO:0000259" key="6">
    <source>
        <dbReference type="Pfam" id="PF07732"/>
    </source>
</evidence>
<dbReference type="InterPro" id="IPR011707">
    <property type="entry name" value="Cu-oxidase-like_N"/>
</dbReference>
<feature type="domain" description="Plastocyanin-like" evidence="4">
    <location>
        <begin position="184"/>
        <end position="345"/>
    </location>
</feature>
<dbReference type="CDD" id="cd13874">
    <property type="entry name" value="CuRO_2_CopA"/>
    <property type="match status" value="1"/>
</dbReference>
<dbReference type="GO" id="GO:0016491">
    <property type="term" value="F:oxidoreductase activity"/>
    <property type="evidence" value="ECO:0007669"/>
    <property type="project" value="UniProtKB-KW"/>
</dbReference>
<evidence type="ECO:0000256" key="1">
    <source>
        <dbReference type="ARBA" id="ARBA00022723"/>
    </source>
</evidence>
<dbReference type="InterPro" id="IPR006376">
    <property type="entry name" value="Cu-R_CopA"/>
</dbReference>
<dbReference type="PANTHER" id="PTHR11709">
    <property type="entry name" value="MULTI-COPPER OXIDASE"/>
    <property type="match status" value="1"/>
</dbReference>
<dbReference type="InterPro" id="IPR045087">
    <property type="entry name" value="Cu-oxidase_fam"/>
</dbReference>
<dbReference type="SUPFAM" id="SSF49503">
    <property type="entry name" value="Cupredoxins"/>
    <property type="match status" value="3"/>
</dbReference>
<evidence type="ECO:0000313" key="7">
    <source>
        <dbReference type="EMBL" id="VAW38652.1"/>
    </source>
</evidence>
<protein>
    <submittedName>
        <fullName evidence="7">Multicopper oxidase</fullName>
    </submittedName>
</protein>